<evidence type="ECO:0000313" key="14">
    <source>
        <dbReference type="Proteomes" id="UP001177023"/>
    </source>
</evidence>
<comment type="caution">
    <text evidence="13">The sequence shown here is derived from an EMBL/GenBank/DDBJ whole genome shotgun (WGS) entry which is preliminary data.</text>
</comment>
<feature type="region of interest" description="Disordered" evidence="11">
    <location>
        <begin position="1"/>
        <end position="38"/>
    </location>
</feature>
<keyword evidence="7 9" id="KW-0067">ATP-binding</keyword>
<dbReference type="Proteomes" id="UP001177023">
    <property type="component" value="Unassembled WGS sequence"/>
</dbReference>
<evidence type="ECO:0000256" key="11">
    <source>
        <dbReference type="SAM" id="MobiDB-lite"/>
    </source>
</evidence>
<dbReference type="PROSITE" id="PS00107">
    <property type="entry name" value="PROTEIN_KINASE_ATP"/>
    <property type="match status" value="1"/>
</dbReference>
<keyword evidence="14" id="KW-1185">Reference proteome</keyword>
<evidence type="ECO:0000313" key="13">
    <source>
        <dbReference type="EMBL" id="CAJ0575371.1"/>
    </source>
</evidence>
<organism evidence="13 14">
    <name type="scientific">Mesorhabditis spiculigera</name>
    <dbReference type="NCBI Taxonomy" id="96644"/>
    <lineage>
        <taxon>Eukaryota</taxon>
        <taxon>Metazoa</taxon>
        <taxon>Ecdysozoa</taxon>
        <taxon>Nematoda</taxon>
        <taxon>Chromadorea</taxon>
        <taxon>Rhabditida</taxon>
        <taxon>Rhabditina</taxon>
        <taxon>Rhabditomorpha</taxon>
        <taxon>Rhabditoidea</taxon>
        <taxon>Rhabditidae</taxon>
        <taxon>Mesorhabditinae</taxon>
        <taxon>Mesorhabditis</taxon>
    </lineage>
</organism>
<keyword evidence="5 9" id="KW-0547">Nucleotide-binding</keyword>
<evidence type="ECO:0000259" key="12">
    <source>
        <dbReference type="PROSITE" id="PS50011"/>
    </source>
</evidence>
<dbReference type="AlphaFoldDB" id="A0AA36G227"/>
<feature type="non-terminal residue" evidence="13">
    <location>
        <position position="478"/>
    </location>
</feature>
<sequence>MYPSADQSPLWPPTSSLGKRSHQESEEGPPIYTAPPPQYATSLNGDFFKRESWVNITEVSAKGPPNSAPAPPRIESFTTGEIIEAPHIIVDVPVKGAQSEPVAAVQPSVADMCSYMRSCSHPRISDASNYERMQKIGHGTYGEVYKARCKKTSRIVALKKNVFNSCETQGYPSTAIVEIEILQQLKHEHIIELIEICSEKSSKNTSPVFYMVFAFCHYDLSGLLGNTNVKLKPVHQKTLMKHLFLGLFHLHKCRIMHRDIKSANLLITGNGILKLADFGLARAHHVAEDEADKVPYTPTVITLWYRPPELLLGEKFYDTAIDMWGAGCVMAELWTRTPILQNDTEQSQIQAITKLCGAITPKNWPDCARLPLYDKFDLDTTAKRHVCSRLSPILQNNEAVALLDQLLVLDPKQRMTAEGCLESDFFYTKPFAAEDVHDLLKGLDGDMFDYRARAAFRNQPPPVRTEERSTAGYKELVF</sequence>
<dbReference type="SMART" id="SM00220">
    <property type="entry name" value="S_TKc"/>
    <property type="match status" value="1"/>
</dbReference>
<evidence type="ECO:0000256" key="10">
    <source>
        <dbReference type="RuleBase" id="RU000304"/>
    </source>
</evidence>
<dbReference type="FunFam" id="1.10.510.10:FF:000203">
    <property type="entry name" value="Cyclin-dependent kinase 9"/>
    <property type="match status" value="1"/>
</dbReference>
<evidence type="ECO:0000256" key="1">
    <source>
        <dbReference type="ARBA" id="ARBA00004123"/>
    </source>
</evidence>
<dbReference type="InterPro" id="IPR011009">
    <property type="entry name" value="Kinase-like_dom_sf"/>
</dbReference>
<comment type="similarity">
    <text evidence="2">Belongs to the protein kinase superfamily. CMGC Ser/Thr protein kinase family. CDC2/CDKX subfamily.</text>
</comment>
<keyword evidence="8" id="KW-0539">Nucleus</keyword>
<dbReference type="InterPro" id="IPR050108">
    <property type="entry name" value="CDK"/>
</dbReference>
<evidence type="ECO:0000256" key="4">
    <source>
        <dbReference type="ARBA" id="ARBA00022679"/>
    </source>
</evidence>
<protein>
    <recommendedName>
        <fullName evidence="12">Protein kinase domain-containing protein</fullName>
    </recommendedName>
</protein>
<dbReference type="Gene3D" id="3.30.200.20">
    <property type="entry name" value="Phosphorylase Kinase, domain 1"/>
    <property type="match status" value="1"/>
</dbReference>
<dbReference type="Gene3D" id="1.10.510.10">
    <property type="entry name" value="Transferase(Phosphotransferase) domain 1"/>
    <property type="match status" value="1"/>
</dbReference>
<evidence type="ECO:0000256" key="9">
    <source>
        <dbReference type="PROSITE-ProRule" id="PRU10141"/>
    </source>
</evidence>
<comment type="subcellular location">
    <subcellularLocation>
        <location evidence="1">Nucleus</location>
    </subcellularLocation>
</comment>
<accession>A0AA36G227</accession>
<dbReference type="GO" id="GO:0004693">
    <property type="term" value="F:cyclin-dependent protein serine/threonine kinase activity"/>
    <property type="evidence" value="ECO:0007669"/>
    <property type="project" value="TreeGrafter"/>
</dbReference>
<dbReference type="EMBL" id="CATQJA010002637">
    <property type="protein sequence ID" value="CAJ0575371.1"/>
    <property type="molecule type" value="Genomic_DNA"/>
</dbReference>
<evidence type="ECO:0000256" key="3">
    <source>
        <dbReference type="ARBA" id="ARBA00022527"/>
    </source>
</evidence>
<keyword evidence="6" id="KW-0418">Kinase</keyword>
<dbReference type="InterPro" id="IPR017441">
    <property type="entry name" value="Protein_kinase_ATP_BS"/>
</dbReference>
<reference evidence="13" key="1">
    <citation type="submission" date="2023-06" db="EMBL/GenBank/DDBJ databases">
        <authorList>
            <person name="Delattre M."/>
        </authorList>
    </citation>
    <scope>NUCLEOTIDE SEQUENCE</scope>
    <source>
        <strain evidence="13">AF72</strain>
    </source>
</reference>
<proteinExistence type="inferred from homology"/>
<feature type="domain" description="Protein kinase" evidence="12">
    <location>
        <begin position="130"/>
        <end position="426"/>
    </location>
</feature>
<dbReference type="PANTHER" id="PTHR24056:SF233">
    <property type="entry name" value="CYCLIN-DEPENDENT KINASE 9"/>
    <property type="match status" value="1"/>
</dbReference>
<dbReference type="GO" id="GO:0005634">
    <property type="term" value="C:nucleus"/>
    <property type="evidence" value="ECO:0007669"/>
    <property type="project" value="UniProtKB-SubCell"/>
</dbReference>
<evidence type="ECO:0000256" key="6">
    <source>
        <dbReference type="ARBA" id="ARBA00022777"/>
    </source>
</evidence>
<dbReference type="SUPFAM" id="SSF56112">
    <property type="entry name" value="Protein kinase-like (PK-like)"/>
    <property type="match status" value="1"/>
</dbReference>
<evidence type="ECO:0000256" key="7">
    <source>
        <dbReference type="ARBA" id="ARBA00022840"/>
    </source>
</evidence>
<dbReference type="PROSITE" id="PS00108">
    <property type="entry name" value="PROTEIN_KINASE_ST"/>
    <property type="match status" value="1"/>
</dbReference>
<evidence type="ECO:0000256" key="8">
    <source>
        <dbReference type="ARBA" id="ARBA00023242"/>
    </source>
</evidence>
<evidence type="ECO:0000256" key="2">
    <source>
        <dbReference type="ARBA" id="ARBA00006485"/>
    </source>
</evidence>
<dbReference type="InterPro" id="IPR008271">
    <property type="entry name" value="Ser/Thr_kinase_AS"/>
</dbReference>
<evidence type="ECO:0000256" key="5">
    <source>
        <dbReference type="ARBA" id="ARBA00022741"/>
    </source>
</evidence>
<dbReference type="Pfam" id="PF00069">
    <property type="entry name" value="Pkinase"/>
    <property type="match status" value="1"/>
</dbReference>
<dbReference type="PROSITE" id="PS50011">
    <property type="entry name" value="PROTEIN_KINASE_DOM"/>
    <property type="match status" value="1"/>
</dbReference>
<dbReference type="PANTHER" id="PTHR24056">
    <property type="entry name" value="CELL DIVISION PROTEIN KINASE"/>
    <property type="match status" value="1"/>
</dbReference>
<dbReference type="InterPro" id="IPR000719">
    <property type="entry name" value="Prot_kinase_dom"/>
</dbReference>
<name>A0AA36G227_9BILA</name>
<keyword evidence="4" id="KW-0808">Transferase</keyword>
<dbReference type="GO" id="GO:0008353">
    <property type="term" value="F:RNA polymerase II CTD heptapeptide repeat kinase activity"/>
    <property type="evidence" value="ECO:0007669"/>
    <property type="project" value="TreeGrafter"/>
</dbReference>
<keyword evidence="3 10" id="KW-0723">Serine/threonine-protein kinase</keyword>
<feature type="binding site" evidence="9">
    <location>
        <position position="159"/>
    </location>
    <ligand>
        <name>ATP</name>
        <dbReference type="ChEBI" id="CHEBI:30616"/>
    </ligand>
</feature>
<gene>
    <name evidence="13" type="ORF">MSPICULIGERA_LOCUS13682</name>
</gene>
<dbReference type="GO" id="GO:0005524">
    <property type="term" value="F:ATP binding"/>
    <property type="evidence" value="ECO:0007669"/>
    <property type="project" value="UniProtKB-UniRule"/>
</dbReference>